<evidence type="ECO:0000259" key="7">
    <source>
        <dbReference type="PROSITE" id="PS50262"/>
    </source>
</evidence>
<dbReference type="InterPro" id="IPR017452">
    <property type="entry name" value="GPCR_Rhodpsn_7TM"/>
</dbReference>
<feature type="transmembrane region" description="Helical" evidence="6">
    <location>
        <begin position="234"/>
        <end position="256"/>
    </location>
</feature>
<keyword evidence="3 6" id="KW-0812">Transmembrane</keyword>
<evidence type="ECO:0000256" key="5">
    <source>
        <dbReference type="ARBA" id="ARBA00023136"/>
    </source>
</evidence>
<dbReference type="SMART" id="SM01381">
    <property type="entry name" value="7TM_GPCR_Srsx"/>
    <property type="match status" value="1"/>
</dbReference>
<dbReference type="CDD" id="cd00637">
    <property type="entry name" value="7tm_classA_rhodopsin-like"/>
    <property type="match status" value="1"/>
</dbReference>
<gene>
    <name evidence="8" type="ORF">OS493_020598</name>
</gene>
<feature type="transmembrane region" description="Helical" evidence="6">
    <location>
        <begin position="31"/>
        <end position="56"/>
    </location>
</feature>
<dbReference type="Gene3D" id="1.20.1070.10">
    <property type="entry name" value="Rhodopsin 7-helix transmembrane proteins"/>
    <property type="match status" value="1"/>
</dbReference>
<evidence type="ECO:0000256" key="1">
    <source>
        <dbReference type="ARBA" id="ARBA00004651"/>
    </source>
</evidence>
<evidence type="ECO:0000256" key="3">
    <source>
        <dbReference type="ARBA" id="ARBA00022692"/>
    </source>
</evidence>
<evidence type="ECO:0000313" key="9">
    <source>
        <dbReference type="Proteomes" id="UP001163046"/>
    </source>
</evidence>
<feature type="domain" description="G-protein coupled receptors family 1 profile" evidence="7">
    <location>
        <begin position="48"/>
        <end position="291"/>
    </location>
</feature>
<protein>
    <recommendedName>
        <fullName evidence="7">G-protein coupled receptors family 1 profile domain-containing protein</fullName>
    </recommendedName>
</protein>
<comment type="subcellular location">
    <subcellularLocation>
        <location evidence="1">Cell membrane</location>
        <topology evidence="1">Multi-pass membrane protein</topology>
    </subcellularLocation>
</comment>
<accession>A0A9W9Z0N5</accession>
<dbReference type="GO" id="GO:0005886">
    <property type="term" value="C:plasma membrane"/>
    <property type="evidence" value="ECO:0007669"/>
    <property type="project" value="UniProtKB-SubCell"/>
</dbReference>
<feature type="transmembrane region" description="Helical" evidence="6">
    <location>
        <begin position="268"/>
        <end position="290"/>
    </location>
</feature>
<keyword evidence="2" id="KW-1003">Cell membrane</keyword>
<evidence type="ECO:0000256" key="4">
    <source>
        <dbReference type="ARBA" id="ARBA00022989"/>
    </source>
</evidence>
<evidence type="ECO:0000313" key="8">
    <source>
        <dbReference type="EMBL" id="KAJ7372169.1"/>
    </source>
</evidence>
<dbReference type="SUPFAM" id="SSF81321">
    <property type="entry name" value="Family A G protein-coupled receptor-like"/>
    <property type="match status" value="1"/>
</dbReference>
<dbReference type="Pfam" id="PF00001">
    <property type="entry name" value="7tm_1"/>
    <property type="match status" value="1"/>
</dbReference>
<feature type="transmembrane region" description="Helical" evidence="6">
    <location>
        <begin position="111"/>
        <end position="129"/>
    </location>
</feature>
<sequence length="316" mass="35432">MANLSGLNLITNVTKMTMEGATRNVPREVSFIIAIIINGISCPFTVLLNVLVIMAVKRRPRLQSNTNILLACLAVTDALTGLVVQPSFIIAKSFYFLNGTHSEVLGACHAVFIRSLSVCSALQLMLVTCERLIAIKFTMYYPYIVTKRNIKVAVIAVWAFTFISEVVRFISNAVEERMHNLLVSLVGIFCVLFIASSYIILYLETRRHVMNITAQQLPQEEVQRFAKESKALKTTVIVVSALALSFLPITLTMLLWTTSMKKIIDIEVTLILFPVLRTCVMLNSLLNPLIYCLRQKEMRKCVLRVPCQAVEPAPMN</sequence>
<evidence type="ECO:0000256" key="6">
    <source>
        <dbReference type="SAM" id="Phobius"/>
    </source>
</evidence>
<dbReference type="OrthoDB" id="5958759at2759"/>
<name>A0A9W9Z0N5_9CNID</name>
<keyword evidence="4 6" id="KW-1133">Transmembrane helix</keyword>
<keyword evidence="9" id="KW-1185">Reference proteome</keyword>
<dbReference type="EMBL" id="MU826838">
    <property type="protein sequence ID" value="KAJ7372169.1"/>
    <property type="molecule type" value="Genomic_DNA"/>
</dbReference>
<evidence type="ECO:0000256" key="2">
    <source>
        <dbReference type="ARBA" id="ARBA00022475"/>
    </source>
</evidence>
<reference evidence="8" key="1">
    <citation type="submission" date="2023-01" db="EMBL/GenBank/DDBJ databases">
        <title>Genome assembly of the deep-sea coral Lophelia pertusa.</title>
        <authorList>
            <person name="Herrera S."/>
            <person name="Cordes E."/>
        </authorList>
    </citation>
    <scope>NUCLEOTIDE SEQUENCE</scope>
    <source>
        <strain evidence="8">USNM1676648</strain>
        <tissue evidence="8">Polyp</tissue>
    </source>
</reference>
<proteinExistence type="predicted"/>
<dbReference type="InterPro" id="IPR000276">
    <property type="entry name" value="GPCR_Rhodpsn"/>
</dbReference>
<organism evidence="8 9">
    <name type="scientific">Desmophyllum pertusum</name>
    <dbReference type="NCBI Taxonomy" id="174260"/>
    <lineage>
        <taxon>Eukaryota</taxon>
        <taxon>Metazoa</taxon>
        <taxon>Cnidaria</taxon>
        <taxon>Anthozoa</taxon>
        <taxon>Hexacorallia</taxon>
        <taxon>Scleractinia</taxon>
        <taxon>Caryophylliina</taxon>
        <taxon>Caryophylliidae</taxon>
        <taxon>Desmophyllum</taxon>
    </lineage>
</organism>
<dbReference type="AlphaFoldDB" id="A0A9W9Z0N5"/>
<comment type="caution">
    <text evidence="8">The sequence shown here is derived from an EMBL/GenBank/DDBJ whole genome shotgun (WGS) entry which is preliminary data.</text>
</comment>
<feature type="transmembrane region" description="Helical" evidence="6">
    <location>
        <begin position="68"/>
        <end position="91"/>
    </location>
</feature>
<dbReference type="PROSITE" id="PS50262">
    <property type="entry name" value="G_PROTEIN_RECEP_F1_2"/>
    <property type="match status" value="1"/>
</dbReference>
<feature type="transmembrane region" description="Helical" evidence="6">
    <location>
        <begin position="182"/>
        <end position="203"/>
    </location>
</feature>
<dbReference type="GO" id="GO:0004930">
    <property type="term" value="F:G protein-coupled receptor activity"/>
    <property type="evidence" value="ECO:0007669"/>
    <property type="project" value="InterPro"/>
</dbReference>
<dbReference type="PANTHER" id="PTHR22750">
    <property type="entry name" value="G-PROTEIN COUPLED RECEPTOR"/>
    <property type="match status" value="1"/>
</dbReference>
<keyword evidence="5 6" id="KW-0472">Membrane</keyword>
<dbReference type="PRINTS" id="PR00237">
    <property type="entry name" value="GPCRRHODOPSN"/>
</dbReference>
<dbReference type="Proteomes" id="UP001163046">
    <property type="component" value="Unassembled WGS sequence"/>
</dbReference>
<feature type="transmembrane region" description="Helical" evidence="6">
    <location>
        <begin position="150"/>
        <end position="170"/>
    </location>
</feature>